<evidence type="ECO:0000313" key="7">
    <source>
        <dbReference type="Proteomes" id="UP001221208"/>
    </source>
</evidence>
<comment type="similarity">
    <text evidence="1">Belongs to the beta/gamma-crystallin family.</text>
</comment>
<dbReference type="Pfam" id="PF00030">
    <property type="entry name" value="Crystall"/>
    <property type="match status" value="3"/>
</dbReference>
<name>A0ABT5JZ30_9BURK</name>
<evidence type="ECO:0000256" key="4">
    <source>
        <dbReference type="SAM" id="SignalP"/>
    </source>
</evidence>
<feature type="chain" id="PRO_5046704552" evidence="4">
    <location>
        <begin position="24"/>
        <end position="304"/>
    </location>
</feature>
<feature type="region of interest" description="Disordered" evidence="3">
    <location>
        <begin position="98"/>
        <end position="129"/>
    </location>
</feature>
<feature type="domain" description="Beta/gamma crystallin 'Greek key'" evidence="5">
    <location>
        <begin position="65"/>
        <end position="104"/>
    </location>
</feature>
<feature type="signal peptide" evidence="4">
    <location>
        <begin position="1"/>
        <end position="23"/>
    </location>
</feature>
<dbReference type="PANTHER" id="PTHR11818">
    <property type="entry name" value="BETA/GAMMA CRYSTALLIN"/>
    <property type="match status" value="1"/>
</dbReference>
<dbReference type="PROSITE" id="PS50915">
    <property type="entry name" value="CRYSTALLIN_BETA_GAMMA"/>
    <property type="match status" value="2"/>
</dbReference>
<dbReference type="InterPro" id="IPR001064">
    <property type="entry name" value="Beta/gamma_crystallin"/>
</dbReference>
<dbReference type="InterPro" id="IPR050252">
    <property type="entry name" value="Beta/Gamma-Crystallin"/>
</dbReference>
<keyword evidence="7" id="KW-1185">Reference proteome</keyword>
<evidence type="ECO:0000256" key="1">
    <source>
        <dbReference type="ARBA" id="ARBA00009646"/>
    </source>
</evidence>
<dbReference type="SUPFAM" id="SSF49695">
    <property type="entry name" value="gamma-Crystallin-like"/>
    <property type="match status" value="2"/>
</dbReference>
<keyword evidence="4" id="KW-0732">Signal</keyword>
<dbReference type="Gene3D" id="2.60.20.10">
    <property type="entry name" value="Crystallins"/>
    <property type="match status" value="3"/>
</dbReference>
<dbReference type="InterPro" id="IPR011024">
    <property type="entry name" value="G_crystallin-like"/>
</dbReference>
<comment type="caution">
    <text evidence="6">The sequence shown here is derived from an EMBL/GenBank/DDBJ whole genome shotgun (WGS) entry which is preliminary data.</text>
</comment>
<dbReference type="SMART" id="SM00247">
    <property type="entry name" value="XTALbg"/>
    <property type="match status" value="3"/>
</dbReference>
<dbReference type="Proteomes" id="UP001221208">
    <property type="component" value="Unassembled WGS sequence"/>
</dbReference>
<evidence type="ECO:0000313" key="6">
    <source>
        <dbReference type="EMBL" id="MDC8757450.1"/>
    </source>
</evidence>
<feature type="domain" description="Beta/gamma crystallin 'Greek key'" evidence="5">
    <location>
        <begin position="24"/>
        <end position="64"/>
    </location>
</feature>
<accession>A0ABT5JZ30</accession>
<sequence>MNRTLTGALLLAATFFTQLAAHAGELTLYTDDDFQGRAVTLHESAANFVELGFNDRASSVVVRSGRWEVCADANFNGTCVVFGPGEYPSLQGFNDKVSSAREVGHGGGNWRDRDRDRDRDRGHGHGRRGMLELFTQPGLRGNSTHIVGDTDDFGPMGFNNRTYSLNVESGTWQLCSETEYRGVCRLFEPGRYPQVGRELSGRVSSARLVDGGGGGWRPPAEETAPVMLFSGDGMRGRMVPLRRDARNFEAIDFNDRTGSIIVNEGQWEFCMHADFDGRCVVFGPGRYDRLGGMNNQISSARRLR</sequence>
<evidence type="ECO:0000256" key="3">
    <source>
        <dbReference type="SAM" id="MobiDB-lite"/>
    </source>
</evidence>
<evidence type="ECO:0000259" key="5">
    <source>
        <dbReference type="PROSITE" id="PS50915"/>
    </source>
</evidence>
<dbReference type="PANTHER" id="PTHR11818:SF42">
    <property type="entry name" value="VOLTAGE-GATED HYDROGEN CHANNEL 1"/>
    <property type="match status" value="1"/>
</dbReference>
<protein>
    <submittedName>
        <fullName evidence="6">Beta/gamma crystallin-related protein</fullName>
    </submittedName>
</protein>
<dbReference type="EMBL" id="JAQQXR010000002">
    <property type="protein sequence ID" value="MDC8757450.1"/>
    <property type="molecule type" value="Genomic_DNA"/>
</dbReference>
<reference evidence="6 7" key="1">
    <citation type="submission" date="2022-10" db="EMBL/GenBank/DDBJ databases">
        <title>Janthinobacterium sp. hw3 Genome sequencing.</title>
        <authorList>
            <person name="Park S."/>
        </authorList>
    </citation>
    <scope>NUCLEOTIDE SEQUENCE [LARGE SCALE GENOMIC DNA]</scope>
    <source>
        <strain evidence="7">hw3</strain>
    </source>
</reference>
<gene>
    <name evidence="6" type="ORF">OIK44_07605</name>
</gene>
<feature type="compositionally biased region" description="Basic and acidic residues" evidence="3">
    <location>
        <begin position="98"/>
        <end position="123"/>
    </location>
</feature>
<proteinExistence type="inferred from homology"/>
<keyword evidence="2" id="KW-0677">Repeat</keyword>
<evidence type="ECO:0000256" key="2">
    <source>
        <dbReference type="ARBA" id="ARBA00022737"/>
    </source>
</evidence>
<dbReference type="RefSeq" id="WP_273670125.1">
    <property type="nucleotide sequence ID" value="NZ_JAQQXR010000002.1"/>
</dbReference>
<organism evidence="6 7">
    <name type="scientific">Janthinobacterium fluminis</name>
    <dbReference type="NCBI Taxonomy" id="2987524"/>
    <lineage>
        <taxon>Bacteria</taxon>
        <taxon>Pseudomonadati</taxon>
        <taxon>Pseudomonadota</taxon>
        <taxon>Betaproteobacteria</taxon>
        <taxon>Burkholderiales</taxon>
        <taxon>Oxalobacteraceae</taxon>
        <taxon>Janthinobacterium</taxon>
    </lineage>
</organism>